<comment type="caution">
    <text evidence="1">The sequence shown here is derived from an EMBL/GenBank/DDBJ whole genome shotgun (WGS) entry which is preliminary data.</text>
</comment>
<organism evidence="1 2">
    <name type="scientific">Methanospirillum lacunae</name>
    <dbReference type="NCBI Taxonomy" id="668570"/>
    <lineage>
        <taxon>Archaea</taxon>
        <taxon>Methanobacteriati</taxon>
        <taxon>Methanobacteriota</taxon>
        <taxon>Stenosarchaea group</taxon>
        <taxon>Methanomicrobia</taxon>
        <taxon>Methanomicrobiales</taxon>
        <taxon>Methanospirillaceae</taxon>
        <taxon>Methanospirillum</taxon>
    </lineage>
</organism>
<accession>A0A2V2N056</accession>
<dbReference type="OrthoDB" id="108650at2157"/>
<dbReference type="EMBL" id="QGMY01000007">
    <property type="protein sequence ID" value="PWR71980.1"/>
    <property type="molecule type" value="Genomic_DNA"/>
</dbReference>
<protein>
    <recommendedName>
        <fullName evidence="3">DUF4258 domain-containing protein</fullName>
    </recommendedName>
</protein>
<dbReference type="Pfam" id="PF14076">
    <property type="entry name" value="DUF4258"/>
    <property type="match status" value="1"/>
</dbReference>
<name>A0A2V2N056_9EURY</name>
<dbReference type="InterPro" id="IPR025354">
    <property type="entry name" value="DUF4258"/>
</dbReference>
<dbReference type="Proteomes" id="UP000245657">
    <property type="component" value="Unassembled WGS sequence"/>
</dbReference>
<reference evidence="1 2" key="1">
    <citation type="submission" date="2018-05" db="EMBL/GenBank/DDBJ databases">
        <title>Draft genome of Methanospirillum lacunae Ki8-1.</title>
        <authorList>
            <person name="Dueholm M.S."/>
            <person name="Nielsen P.H."/>
            <person name="Bakmann L.F."/>
            <person name="Otzen D.E."/>
        </authorList>
    </citation>
    <scope>NUCLEOTIDE SEQUENCE [LARGE SCALE GENOMIC DNA]</scope>
    <source>
        <strain evidence="1 2">Ki8-1</strain>
    </source>
</reference>
<proteinExistence type="predicted"/>
<evidence type="ECO:0000313" key="2">
    <source>
        <dbReference type="Proteomes" id="UP000245657"/>
    </source>
</evidence>
<gene>
    <name evidence="1" type="ORF">DK846_08270</name>
</gene>
<sequence>MQKPIKEFHTESLNHRRLQLSSFSAIHYLFERGISSEDILHILTDGEIIEEYEDDAPCPSFLMLGYLRGIAHHVVVGCCADHIKKITVYHPDESCTNDRFRR</sequence>
<evidence type="ECO:0008006" key="3">
    <source>
        <dbReference type="Google" id="ProtNLM"/>
    </source>
</evidence>
<dbReference type="AlphaFoldDB" id="A0A2V2N056"/>
<evidence type="ECO:0000313" key="1">
    <source>
        <dbReference type="EMBL" id="PWR71980.1"/>
    </source>
</evidence>
<keyword evidence="2" id="KW-1185">Reference proteome</keyword>